<dbReference type="Proteomes" id="UP000053958">
    <property type="component" value="Unassembled WGS sequence"/>
</dbReference>
<dbReference type="SUPFAM" id="SSF51735">
    <property type="entry name" value="NAD(P)-binding Rossmann-fold domains"/>
    <property type="match status" value="1"/>
</dbReference>
<dbReference type="OrthoDB" id="2735536at2759"/>
<dbReference type="EMBL" id="LASV01000178">
    <property type="protein sequence ID" value="KKA21614.1"/>
    <property type="molecule type" value="Genomic_DNA"/>
</dbReference>
<dbReference type="AlphaFoldDB" id="A0A0F4YTN5"/>
<organism evidence="4 5">
    <name type="scientific">Rasamsonia emersonii (strain ATCC 16479 / CBS 393.64 / IMI 116815)</name>
    <dbReference type="NCBI Taxonomy" id="1408163"/>
    <lineage>
        <taxon>Eukaryota</taxon>
        <taxon>Fungi</taxon>
        <taxon>Dikarya</taxon>
        <taxon>Ascomycota</taxon>
        <taxon>Pezizomycotina</taxon>
        <taxon>Eurotiomycetes</taxon>
        <taxon>Eurotiomycetidae</taxon>
        <taxon>Eurotiales</taxon>
        <taxon>Trichocomaceae</taxon>
        <taxon>Rasamsonia</taxon>
    </lineage>
</organism>
<dbReference type="InterPro" id="IPR036291">
    <property type="entry name" value="NAD(P)-bd_dom_sf"/>
</dbReference>
<sequence length="350" mass="38537">MAAKNTTVLVTGVTGFIGAHVALKLLQAGYTVRGAVRSKKKGELLLQQSVFREYTDRFRVVEVSNIEQTGTFDEAVKGVQVVVHLASPVVLNGGDPESMVGPAKRGTISILQSVLKYAPSNFSHFVFMSSIAAMVRRDVAPGYVFTERDWNPLTEEILQTMDPKLARSIAYYASKAIAERALWELMETHKPSWTASAVNPAVVSGPFIHSIARPEELNDTVKTIWDIFAGKTKTIPEPIAAGAYVDVRDVAAVCLFAVEHPDLVAGKRFPVVAGQGPPQAVADILREHYPERQGIIPEGTKGAGYRRDWKWEGSPFSFSSKLIEDTMHIEWIPFDKSVLDTAECFQRFSS</sequence>
<evidence type="ECO:0000256" key="2">
    <source>
        <dbReference type="ARBA" id="ARBA00023445"/>
    </source>
</evidence>
<dbReference type="GO" id="GO:0016616">
    <property type="term" value="F:oxidoreductase activity, acting on the CH-OH group of donors, NAD or NADP as acceptor"/>
    <property type="evidence" value="ECO:0007669"/>
    <property type="project" value="TreeGrafter"/>
</dbReference>
<dbReference type="STRING" id="1408163.A0A0F4YTN5"/>
<dbReference type="Pfam" id="PF01370">
    <property type="entry name" value="Epimerase"/>
    <property type="match status" value="1"/>
</dbReference>
<reference evidence="4 5" key="1">
    <citation type="submission" date="2015-04" db="EMBL/GenBank/DDBJ databases">
        <authorList>
            <person name="Heijne W.H."/>
            <person name="Fedorova N.D."/>
            <person name="Nierman W.C."/>
            <person name="Vollebregt A.W."/>
            <person name="Zhao Z."/>
            <person name="Wu L."/>
            <person name="Kumar M."/>
            <person name="Stam H."/>
            <person name="van den Berg M.A."/>
            <person name="Pel H.J."/>
        </authorList>
    </citation>
    <scope>NUCLEOTIDE SEQUENCE [LARGE SCALE GENOMIC DNA]</scope>
    <source>
        <strain evidence="4 5">CBS 393.64</strain>
    </source>
</reference>
<evidence type="ECO:0000313" key="5">
    <source>
        <dbReference type="Proteomes" id="UP000053958"/>
    </source>
</evidence>
<proteinExistence type="inferred from homology"/>
<dbReference type="InterPro" id="IPR001509">
    <property type="entry name" value="Epimerase_deHydtase"/>
</dbReference>
<evidence type="ECO:0000256" key="1">
    <source>
        <dbReference type="ARBA" id="ARBA00023002"/>
    </source>
</evidence>
<evidence type="ECO:0000259" key="3">
    <source>
        <dbReference type="Pfam" id="PF01370"/>
    </source>
</evidence>
<keyword evidence="5" id="KW-1185">Reference proteome</keyword>
<protein>
    <recommendedName>
        <fullName evidence="3">NAD-dependent epimerase/dehydratase domain-containing protein</fullName>
    </recommendedName>
</protein>
<dbReference type="GeneID" id="25316706"/>
<name>A0A0F4YTN5_RASE3</name>
<dbReference type="RefSeq" id="XP_013328226.1">
    <property type="nucleotide sequence ID" value="XM_013472772.1"/>
</dbReference>
<dbReference type="PANTHER" id="PTHR10366:SF564">
    <property type="entry name" value="STEROL-4-ALPHA-CARBOXYLATE 3-DEHYDROGENASE, DECARBOXYLATING"/>
    <property type="match status" value="1"/>
</dbReference>
<feature type="domain" description="NAD-dependent epimerase/dehydratase" evidence="3">
    <location>
        <begin position="8"/>
        <end position="266"/>
    </location>
</feature>
<accession>A0A0F4YTN5</accession>
<comment type="similarity">
    <text evidence="2">Belongs to the NAD(P)-dependent epimerase/dehydratase family. Dihydroflavonol-4-reductase subfamily.</text>
</comment>
<keyword evidence="1" id="KW-0560">Oxidoreductase</keyword>
<comment type="caution">
    <text evidence="4">The sequence shown here is derived from an EMBL/GenBank/DDBJ whole genome shotgun (WGS) entry which is preliminary data.</text>
</comment>
<dbReference type="Gene3D" id="3.40.50.720">
    <property type="entry name" value="NAD(P)-binding Rossmann-like Domain"/>
    <property type="match status" value="1"/>
</dbReference>
<evidence type="ECO:0000313" key="4">
    <source>
        <dbReference type="EMBL" id="KKA21614.1"/>
    </source>
</evidence>
<dbReference type="InterPro" id="IPR050425">
    <property type="entry name" value="NAD(P)_dehydrat-like"/>
</dbReference>
<dbReference type="PANTHER" id="PTHR10366">
    <property type="entry name" value="NAD DEPENDENT EPIMERASE/DEHYDRATASE"/>
    <property type="match status" value="1"/>
</dbReference>
<gene>
    <name evidence="4" type="ORF">T310_4358</name>
</gene>